<dbReference type="Proteomes" id="UP000215335">
    <property type="component" value="Unassembled WGS sequence"/>
</dbReference>
<reference evidence="1 2" key="1">
    <citation type="journal article" date="2017" name="Curr. Biol.">
        <title>The Evolution of Venom by Co-option of Single-Copy Genes.</title>
        <authorList>
            <person name="Martinson E.O."/>
            <person name="Mrinalini"/>
            <person name="Kelkar Y.D."/>
            <person name="Chang C.H."/>
            <person name="Werren J.H."/>
        </authorList>
    </citation>
    <scope>NUCLEOTIDE SEQUENCE [LARGE SCALE GENOMIC DNA]</scope>
    <source>
        <strain evidence="1 2">Alberta</strain>
        <tissue evidence="1">Whole body</tissue>
    </source>
</reference>
<sequence>MKNCNQPYGWTYMPHTTAFALLSTLLPALQKSDVATTRVLHQRRPDGAQSNNTIAANSAMRRGVLPSIVVNLVNPSQVREIMRAKCTLANNYLTTNDINPGTLDPEAAVCLTGHEVYLNEILSQENSRCSKNLRPIAQGLGFKYVWHAGGSWQVPG</sequence>
<keyword evidence="2" id="KW-1185">Reference proteome</keyword>
<proteinExistence type="predicted"/>
<dbReference type="EMBL" id="NNAY01000507">
    <property type="protein sequence ID" value="OXU27946.1"/>
    <property type="molecule type" value="Genomic_DNA"/>
</dbReference>
<gene>
    <name evidence="1" type="ORF">TSAR_004139</name>
</gene>
<comment type="caution">
    <text evidence="1">The sequence shown here is derived from an EMBL/GenBank/DDBJ whole genome shotgun (WGS) entry which is preliminary data.</text>
</comment>
<evidence type="ECO:0000313" key="1">
    <source>
        <dbReference type="EMBL" id="OXU27946.1"/>
    </source>
</evidence>
<protein>
    <submittedName>
        <fullName evidence="1">Uncharacterized protein</fullName>
    </submittedName>
</protein>
<accession>A0A232FAS7</accession>
<organism evidence="1 2">
    <name type="scientific">Trichomalopsis sarcophagae</name>
    <dbReference type="NCBI Taxonomy" id="543379"/>
    <lineage>
        <taxon>Eukaryota</taxon>
        <taxon>Metazoa</taxon>
        <taxon>Ecdysozoa</taxon>
        <taxon>Arthropoda</taxon>
        <taxon>Hexapoda</taxon>
        <taxon>Insecta</taxon>
        <taxon>Pterygota</taxon>
        <taxon>Neoptera</taxon>
        <taxon>Endopterygota</taxon>
        <taxon>Hymenoptera</taxon>
        <taxon>Apocrita</taxon>
        <taxon>Proctotrupomorpha</taxon>
        <taxon>Chalcidoidea</taxon>
        <taxon>Pteromalidae</taxon>
        <taxon>Pteromalinae</taxon>
        <taxon>Trichomalopsis</taxon>
    </lineage>
</organism>
<name>A0A232FAS7_9HYME</name>
<evidence type="ECO:0000313" key="2">
    <source>
        <dbReference type="Proteomes" id="UP000215335"/>
    </source>
</evidence>
<dbReference type="AlphaFoldDB" id="A0A232FAS7"/>